<evidence type="ECO:0000256" key="1">
    <source>
        <dbReference type="ARBA" id="ARBA00005953"/>
    </source>
</evidence>
<dbReference type="SUPFAM" id="SSF54637">
    <property type="entry name" value="Thioesterase/thiol ester dehydrase-isomerase"/>
    <property type="match status" value="1"/>
</dbReference>
<dbReference type="Gene3D" id="3.10.129.10">
    <property type="entry name" value="Hotdog Thioesterase"/>
    <property type="match status" value="1"/>
</dbReference>
<dbReference type="CDD" id="cd00586">
    <property type="entry name" value="4HBT"/>
    <property type="match status" value="1"/>
</dbReference>
<dbReference type="eggNOG" id="COG0824">
    <property type="taxonomic scope" value="Bacteria"/>
</dbReference>
<dbReference type="InterPro" id="IPR006684">
    <property type="entry name" value="YbgC/YbaW"/>
</dbReference>
<dbReference type="EMBL" id="AVBG01000011">
    <property type="protein sequence ID" value="KGP90555.1"/>
    <property type="molecule type" value="Genomic_DNA"/>
</dbReference>
<dbReference type="Pfam" id="PF13279">
    <property type="entry name" value="4HBT_2"/>
    <property type="match status" value="1"/>
</dbReference>
<name>A0A0A2VA14_9BACI</name>
<evidence type="ECO:0000256" key="2">
    <source>
        <dbReference type="ARBA" id="ARBA00022801"/>
    </source>
</evidence>
<proteinExistence type="inferred from homology"/>
<evidence type="ECO:0000313" key="4">
    <source>
        <dbReference type="Proteomes" id="UP000030153"/>
    </source>
</evidence>
<dbReference type="STRING" id="1385513.N780_03925"/>
<dbReference type="InterPro" id="IPR029069">
    <property type="entry name" value="HotDog_dom_sf"/>
</dbReference>
<dbReference type="PANTHER" id="PTHR31793:SF27">
    <property type="entry name" value="NOVEL THIOESTERASE SUPERFAMILY DOMAIN AND SAPOSIN A-TYPE DOMAIN CONTAINING PROTEIN (0610012H03RIK)"/>
    <property type="match status" value="1"/>
</dbReference>
<dbReference type="OrthoDB" id="9799036at2"/>
<sequence length="131" mass="15210">MHQHKVMVRFCETDLLGHVNNSNYFVYLEDARIQFFYDADIFDQDQNYVLASAKCDFIKQAYFRQVLVIETKVVRIGNSSFTALQEIYDDVTNTLIARGESVIVSFDVETEKSKPLSDPIREKLDQFVVNV</sequence>
<keyword evidence="2" id="KW-0378">Hydrolase</keyword>
<dbReference type="InterPro" id="IPR050563">
    <property type="entry name" value="4-hydroxybenzoyl-CoA_TE"/>
</dbReference>
<organism evidence="3 4">
    <name type="scientific">Pontibacillus chungwhensis BH030062</name>
    <dbReference type="NCBI Taxonomy" id="1385513"/>
    <lineage>
        <taxon>Bacteria</taxon>
        <taxon>Bacillati</taxon>
        <taxon>Bacillota</taxon>
        <taxon>Bacilli</taxon>
        <taxon>Bacillales</taxon>
        <taxon>Bacillaceae</taxon>
        <taxon>Pontibacillus</taxon>
    </lineage>
</organism>
<accession>A0A0A2VA14</accession>
<dbReference type="GO" id="GO:0047617">
    <property type="term" value="F:fatty acyl-CoA hydrolase activity"/>
    <property type="evidence" value="ECO:0007669"/>
    <property type="project" value="TreeGrafter"/>
</dbReference>
<dbReference type="Proteomes" id="UP000030153">
    <property type="component" value="Unassembled WGS sequence"/>
</dbReference>
<reference evidence="3 4" key="1">
    <citation type="submission" date="2013-08" db="EMBL/GenBank/DDBJ databases">
        <title>Genome of Pontibacillus chungwhensis.</title>
        <authorList>
            <person name="Wang Q."/>
            <person name="Wang G."/>
        </authorList>
    </citation>
    <scope>NUCLEOTIDE SEQUENCE [LARGE SCALE GENOMIC DNA]</scope>
    <source>
        <strain evidence="3 4">BH030062</strain>
    </source>
</reference>
<dbReference type="PANTHER" id="PTHR31793">
    <property type="entry name" value="4-HYDROXYBENZOYL-COA THIOESTERASE FAMILY MEMBER"/>
    <property type="match status" value="1"/>
</dbReference>
<comment type="caution">
    <text evidence="3">The sequence shown here is derived from an EMBL/GenBank/DDBJ whole genome shotgun (WGS) entry which is preliminary data.</text>
</comment>
<dbReference type="RefSeq" id="WP_052115082.1">
    <property type="nucleotide sequence ID" value="NZ_AVBG01000011.1"/>
</dbReference>
<evidence type="ECO:0000313" key="3">
    <source>
        <dbReference type="EMBL" id="KGP90555.1"/>
    </source>
</evidence>
<comment type="similarity">
    <text evidence="1">Belongs to the 4-hydroxybenzoyl-CoA thioesterase family.</text>
</comment>
<dbReference type="AlphaFoldDB" id="A0A0A2VA14"/>
<gene>
    <name evidence="3" type="ORF">N780_03925</name>
</gene>
<dbReference type="PIRSF" id="PIRSF003230">
    <property type="entry name" value="YbgC"/>
    <property type="match status" value="1"/>
</dbReference>
<protein>
    <submittedName>
        <fullName evidence="3">Thioesterase</fullName>
    </submittedName>
</protein>
<keyword evidence="4" id="KW-1185">Reference proteome</keyword>